<dbReference type="Pfam" id="PF18759">
    <property type="entry name" value="Plavaka"/>
    <property type="match status" value="1"/>
</dbReference>
<evidence type="ECO:0000313" key="2">
    <source>
        <dbReference type="Proteomes" id="UP000807469"/>
    </source>
</evidence>
<dbReference type="Proteomes" id="UP000807469">
    <property type="component" value="Unassembled WGS sequence"/>
</dbReference>
<sequence>MQDTQSDTLSPKDGWRESEVHIQVPDLEPHEVEDIPTFTVPGLLHRSIVEIIKATFSDHASRFFHYTPFKSFWHSNDIGSQPETQRVYDELYTCDAMFDAHKELQRQSSEPGCTLERVVAGMMLWSDSTHLANFGTASLWPIYLYFGNQSKYVRGKPKAGACHHLAYIPTLPSSFWDFYYGLTGDGPPVDVLAHCQRELMHAVWTMLLDEEFIYAYEHGIVIECPDGVLRRFYPRIFTYSADYPEKILLATIRKFGLCPCPRCLIPKDKIPEVGMIYDDRRRDTTCRVDSEARIFDINLVRKFIYEDGEGVKSKAVERVLLAKSMVPTTNAFSSLLRFGFNLFSMLVPDFMHEFELGVWKALFTHLVRIMIPPNSNFWAIDNPQIFSECIKHEKNGSS</sequence>
<dbReference type="InterPro" id="IPR041078">
    <property type="entry name" value="Plavaka"/>
</dbReference>
<accession>A0A9P5YWM8</accession>
<comment type="caution">
    <text evidence="1">The sequence shown here is derived from an EMBL/GenBank/DDBJ whole genome shotgun (WGS) entry which is preliminary data.</text>
</comment>
<proteinExistence type="predicted"/>
<dbReference type="OrthoDB" id="3208495at2759"/>
<gene>
    <name evidence="1" type="ORF">BDN70DRAFT_908217</name>
</gene>
<protein>
    <submittedName>
        <fullName evidence="1">Uncharacterized protein</fullName>
    </submittedName>
</protein>
<keyword evidence="2" id="KW-1185">Reference proteome</keyword>
<name>A0A9P5YWM8_9AGAR</name>
<evidence type="ECO:0000313" key="1">
    <source>
        <dbReference type="EMBL" id="KAF9475265.1"/>
    </source>
</evidence>
<reference evidence="1" key="1">
    <citation type="submission" date="2020-11" db="EMBL/GenBank/DDBJ databases">
        <authorList>
            <consortium name="DOE Joint Genome Institute"/>
            <person name="Ahrendt S."/>
            <person name="Riley R."/>
            <person name="Andreopoulos W."/>
            <person name="Labutti K."/>
            <person name="Pangilinan J."/>
            <person name="Ruiz-Duenas F.J."/>
            <person name="Barrasa J.M."/>
            <person name="Sanchez-Garcia M."/>
            <person name="Camarero S."/>
            <person name="Miyauchi S."/>
            <person name="Serrano A."/>
            <person name="Linde D."/>
            <person name="Babiker R."/>
            <person name="Drula E."/>
            <person name="Ayuso-Fernandez I."/>
            <person name="Pacheco R."/>
            <person name="Padilla G."/>
            <person name="Ferreira P."/>
            <person name="Barriuso J."/>
            <person name="Kellner H."/>
            <person name="Castanera R."/>
            <person name="Alfaro M."/>
            <person name="Ramirez L."/>
            <person name="Pisabarro A.G."/>
            <person name="Kuo A."/>
            <person name="Tritt A."/>
            <person name="Lipzen A."/>
            <person name="He G."/>
            <person name="Yan M."/>
            <person name="Ng V."/>
            <person name="Cullen D."/>
            <person name="Martin F."/>
            <person name="Rosso M.-N."/>
            <person name="Henrissat B."/>
            <person name="Hibbett D."/>
            <person name="Martinez A.T."/>
            <person name="Grigoriev I.V."/>
        </authorList>
    </citation>
    <scope>NUCLEOTIDE SEQUENCE</scope>
    <source>
        <strain evidence="1">CIRM-BRFM 674</strain>
    </source>
</reference>
<dbReference type="EMBL" id="MU155340">
    <property type="protein sequence ID" value="KAF9475265.1"/>
    <property type="molecule type" value="Genomic_DNA"/>
</dbReference>
<organism evidence="1 2">
    <name type="scientific">Pholiota conissans</name>
    <dbReference type="NCBI Taxonomy" id="109636"/>
    <lineage>
        <taxon>Eukaryota</taxon>
        <taxon>Fungi</taxon>
        <taxon>Dikarya</taxon>
        <taxon>Basidiomycota</taxon>
        <taxon>Agaricomycotina</taxon>
        <taxon>Agaricomycetes</taxon>
        <taxon>Agaricomycetidae</taxon>
        <taxon>Agaricales</taxon>
        <taxon>Agaricineae</taxon>
        <taxon>Strophariaceae</taxon>
        <taxon>Pholiota</taxon>
    </lineage>
</organism>
<dbReference type="AlphaFoldDB" id="A0A9P5YWM8"/>